<sequence length="330" mass="38086">MAETINIAEVASKIAKDIFKAFGWHLHPRKDDNFKCLDETHTTRGGKEKNSHPTDVVFSYQDPYTGRRVHLLTDLKSYQKDSISNTKVRSALQSLAMSVECAQESDEWRQKFAVVVDEPHEIRGLLFVHNHDGGYEKNFVEELRKVNLRTLELRESVVLHFLGPGDISRLFIVANDILRLIAQDELPREYTFYYPDLVMTRRVGSVWGQQATVETIAGPFFIIKHAKAEQHDAGYLVYYNRSGGTYEEFEYLIDCFSRHQILDAELPVRIRVGARDVDENYQSNFDIAVNRYLRSWGFDETRSKNLKKINISRVQAVVSAYNPGDCGWRT</sequence>
<reference evidence="2 3" key="1">
    <citation type="submission" date="2016-08" db="EMBL/GenBank/DDBJ databases">
        <authorList>
            <person name="Seilhamer J.J."/>
        </authorList>
    </citation>
    <scope>NUCLEOTIDE SEQUENCE [LARGE SCALE GENOMIC DNA]</scope>
    <source>
        <strain evidence="2 3">CFBP4641</strain>
    </source>
</reference>
<name>A0A2P5YZZ6_9XANT</name>
<feature type="domain" description="GAPS4 PD-(D/E)XK nuclease" evidence="1">
    <location>
        <begin position="6"/>
        <end position="147"/>
    </location>
</feature>
<evidence type="ECO:0000259" key="1">
    <source>
        <dbReference type="Pfam" id="PF26115"/>
    </source>
</evidence>
<dbReference type="OrthoDB" id="8438731at2"/>
<dbReference type="AlphaFoldDB" id="A0A2P5YZZ6"/>
<evidence type="ECO:0000313" key="2">
    <source>
        <dbReference type="EMBL" id="PPU80564.1"/>
    </source>
</evidence>
<comment type="caution">
    <text evidence="2">The sequence shown here is derived from an EMBL/GenBank/DDBJ whole genome shotgun (WGS) entry which is preliminary data.</text>
</comment>
<dbReference type="InterPro" id="IPR058873">
    <property type="entry name" value="PDDEXK_GAPS4"/>
</dbReference>
<dbReference type="GeneID" id="93877451"/>
<accession>A0A2P5YZZ6</accession>
<organism evidence="2 3">
    <name type="scientific">Xanthomonas sacchari</name>
    <dbReference type="NCBI Taxonomy" id="56458"/>
    <lineage>
        <taxon>Bacteria</taxon>
        <taxon>Pseudomonadati</taxon>
        <taxon>Pseudomonadota</taxon>
        <taxon>Gammaproteobacteria</taxon>
        <taxon>Lysobacterales</taxon>
        <taxon>Lysobacteraceae</taxon>
        <taxon>Xanthomonas</taxon>
    </lineage>
</organism>
<evidence type="ECO:0000313" key="3">
    <source>
        <dbReference type="Proteomes" id="UP000247346"/>
    </source>
</evidence>
<gene>
    <name evidence="2" type="ORF">XsacCFBP4641_18135</name>
</gene>
<dbReference type="RefSeq" id="WP_050946503.1">
    <property type="nucleotide sequence ID" value="NZ_CP132343.1"/>
</dbReference>
<dbReference type="Pfam" id="PF26115">
    <property type="entry name" value="PDDEXK_GAPS4"/>
    <property type="match status" value="1"/>
</dbReference>
<dbReference type="EMBL" id="MDEK01000019">
    <property type="protein sequence ID" value="PPU80564.1"/>
    <property type="molecule type" value="Genomic_DNA"/>
</dbReference>
<dbReference type="Proteomes" id="UP000247346">
    <property type="component" value="Unassembled WGS sequence"/>
</dbReference>
<proteinExistence type="predicted"/>
<protein>
    <recommendedName>
        <fullName evidence="1">GAPS4 PD-(D/E)XK nuclease domain-containing protein</fullName>
    </recommendedName>
</protein>